<name>A1VLC5_POLNA</name>
<sequence length="85" mass="9549">MLHTLAAMLPARLLANEPVERQLATAILNCGCLKVVLHIEQPQRHRPVVDPADIKQKLRRLLKAVDPHLKIVSMNNMQGLAWTVT</sequence>
<protein>
    <submittedName>
        <fullName evidence="1">Uncharacterized protein</fullName>
    </submittedName>
</protein>
<dbReference type="RefSeq" id="WP_011800546.1">
    <property type="nucleotide sequence ID" value="NC_008781.1"/>
</dbReference>
<dbReference type="STRING" id="365044.Pnap_1137"/>
<dbReference type="EMBL" id="CP000529">
    <property type="protein sequence ID" value="ABM36453.1"/>
    <property type="molecule type" value="Genomic_DNA"/>
</dbReference>
<dbReference type="HOGENOM" id="CLU_2509882_0_0_4"/>
<dbReference type="KEGG" id="pna:Pnap_1137"/>
<dbReference type="AlphaFoldDB" id="A1VLC5"/>
<reference evidence="2" key="1">
    <citation type="journal article" date="2009" name="Environ. Microbiol.">
        <title>The genome of Polaromonas naphthalenivorans strain CJ2, isolated from coal tar-contaminated sediment, reveals physiological and metabolic versatility and evolution through extensive horizontal gene transfer.</title>
        <authorList>
            <person name="Yagi J.M."/>
            <person name="Sims D."/>
            <person name="Brettin T."/>
            <person name="Bruce D."/>
            <person name="Madsen E.L."/>
        </authorList>
    </citation>
    <scope>NUCLEOTIDE SEQUENCE [LARGE SCALE GENOMIC DNA]</scope>
    <source>
        <strain evidence="2">CJ2</strain>
    </source>
</reference>
<dbReference type="Proteomes" id="UP000000644">
    <property type="component" value="Chromosome"/>
</dbReference>
<organism evidence="1 2">
    <name type="scientific">Polaromonas naphthalenivorans (strain CJ2)</name>
    <dbReference type="NCBI Taxonomy" id="365044"/>
    <lineage>
        <taxon>Bacteria</taxon>
        <taxon>Pseudomonadati</taxon>
        <taxon>Pseudomonadota</taxon>
        <taxon>Betaproteobacteria</taxon>
        <taxon>Burkholderiales</taxon>
        <taxon>Comamonadaceae</taxon>
        <taxon>Polaromonas</taxon>
    </lineage>
</organism>
<dbReference type="OrthoDB" id="8479564at2"/>
<proteinExistence type="predicted"/>
<evidence type="ECO:0000313" key="1">
    <source>
        <dbReference type="EMBL" id="ABM36453.1"/>
    </source>
</evidence>
<evidence type="ECO:0000313" key="2">
    <source>
        <dbReference type="Proteomes" id="UP000000644"/>
    </source>
</evidence>
<gene>
    <name evidence="1" type="ordered locus">Pnap_1137</name>
</gene>
<keyword evidence="2" id="KW-1185">Reference proteome</keyword>
<accession>A1VLC5</accession>